<dbReference type="AlphaFoldDB" id="A0A6J4KSQ8"/>
<feature type="compositionally biased region" description="Gly residues" evidence="1">
    <location>
        <begin position="187"/>
        <end position="197"/>
    </location>
</feature>
<feature type="compositionally biased region" description="Basic residues" evidence="1">
    <location>
        <begin position="236"/>
        <end position="251"/>
    </location>
</feature>
<sequence length="494" mass="49795">EPQATDRAHPAGDRHHPGDPRRVRAAGAGAGALGRAHAAGARRGGHQRPQRRAQRGRGRQRRAGALLGAGRHRRGGGLRRAGAAAGQRLERGVGGAGDPEPGRVPALVGPRGGTVGQHAGVRPAGARADPRGRPRWLRGPATPGRHPGVPADGRVAGAGGGGDRPADGARGAAGRGGGAPLREHHAGGAGGGAGADAGAGNVAHPHAAAPGGRAAPGDGQRGRGRLCAQRSDSRGAARRAGRPGPLVRHHDHAPAGARPAESRVRVGGLARDQDAAQRDPRLRDAAGRRHLRPGERAAEDHAGGGERADGPADAAGAPAAGRQPLRGGGRPAGIARDRPGGVLPRADQRVPGAGGAERHRVSRAPGRRPSHTNLRRRGPAERGAGQPAFQRIQVHLQGRHHPGRGAALRWRNLRGGGGHGRGHSARPAAPHLRKVLPGGQRRAAAVGGIGAGAGHFARDRRGARGHDHCRKPGGPGHAFQRVSAGAAAGPEGGL</sequence>
<feature type="compositionally biased region" description="Low complexity" evidence="1">
    <location>
        <begin position="198"/>
        <end position="218"/>
    </location>
</feature>
<accession>A0A6J4KSQ8</accession>
<protein>
    <submittedName>
        <fullName evidence="2">Uncharacterized protein</fullName>
    </submittedName>
</protein>
<feature type="region of interest" description="Disordered" evidence="1">
    <location>
        <begin position="1"/>
        <end position="386"/>
    </location>
</feature>
<feature type="compositionally biased region" description="Basic and acidic residues" evidence="1">
    <location>
        <begin position="1"/>
        <end position="22"/>
    </location>
</feature>
<organism evidence="2">
    <name type="scientific">uncultured Gemmatimonadota bacterium</name>
    <dbReference type="NCBI Taxonomy" id="203437"/>
    <lineage>
        <taxon>Bacteria</taxon>
        <taxon>Pseudomonadati</taxon>
        <taxon>Gemmatimonadota</taxon>
        <taxon>environmental samples</taxon>
    </lineage>
</organism>
<evidence type="ECO:0000313" key="2">
    <source>
        <dbReference type="EMBL" id="CAA9313217.1"/>
    </source>
</evidence>
<feature type="compositionally biased region" description="Low complexity" evidence="1">
    <location>
        <begin position="311"/>
        <end position="325"/>
    </location>
</feature>
<feature type="non-terminal residue" evidence="2">
    <location>
        <position position="1"/>
    </location>
</feature>
<feature type="compositionally biased region" description="Basic residues" evidence="1">
    <location>
        <begin position="43"/>
        <end position="62"/>
    </location>
</feature>
<reference evidence="2" key="1">
    <citation type="submission" date="2020-02" db="EMBL/GenBank/DDBJ databases">
        <authorList>
            <person name="Meier V. D."/>
        </authorList>
    </citation>
    <scope>NUCLEOTIDE SEQUENCE</scope>
    <source>
        <strain evidence="2">AVDCRST_MAG89</strain>
    </source>
</reference>
<proteinExistence type="predicted"/>
<feature type="region of interest" description="Disordered" evidence="1">
    <location>
        <begin position="458"/>
        <end position="494"/>
    </location>
</feature>
<evidence type="ECO:0000256" key="1">
    <source>
        <dbReference type="SAM" id="MobiDB-lite"/>
    </source>
</evidence>
<feature type="non-terminal residue" evidence="2">
    <location>
        <position position="494"/>
    </location>
</feature>
<feature type="compositionally biased region" description="Basic residues" evidence="1">
    <location>
        <begin position="360"/>
        <end position="377"/>
    </location>
</feature>
<name>A0A6J4KSQ8_9BACT</name>
<feature type="compositionally biased region" description="Basic and acidic residues" evidence="1">
    <location>
        <begin position="271"/>
        <end position="310"/>
    </location>
</feature>
<dbReference type="EMBL" id="CADCTV010000278">
    <property type="protein sequence ID" value="CAA9313217.1"/>
    <property type="molecule type" value="Genomic_DNA"/>
</dbReference>
<gene>
    <name evidence="2" type="ORF">AVDCRST_MAG89-1259</name>
</gene>